<feature type="region of interest" description="Disordered" evidence="5">
    <location>
        <begin position="276"/>
        <end position="295"/>
    </location>
</feature>
<dbReference type="GO" id="GO:0006406">
    <property type="term" value="P:mRNA export from nucleus"/>
    <property type="evidence" value="ECO:0007669"/>
    <property type="project" value="TreeGrafter"/>
</dbReference>
<evidence type="ECO:0000256" key="3">
    <source>
        <dbReference type="ARBA" id="ARBA00023242"/>
    </source>
</evidence>
<keyword evidence="8" id="KW-1185">Reference proteome</keyword>
<feature type="compositionally biased region" description="Low complexity" evidence="5">
    <location>
        <begin position="1321"/>
        <end position="1345"/>
    </location>
</feature>
<comment type="caution">
    <text evidence="7">The sequence shown here is derived from an EMBL/GenBank/DDBJ whole genome shotgun (WGS) entry which is preliminary data.</text>
</comment>
<dbReference type="SUPFAM" id="SSF90257">
    <property type="entry name" value="Myosin rod fragments"/>
    <property type="match status" value="1"/>
</dbReference>
<name>A0A8S1J9Q8_9CHLO</name>
<dbReference type="Gene3D" id="1.10.287.1490">
    <property type="match status" value="1"/>
</dbReference>
<dbReference type="Proteomes" id="UP000708148">
    <property type="component" value="Unassembled WGS sequence"/>
</dbReference>
<reference evidence="7" key="1">
    <citation type="submission" date="2020-12" db="EMBL/GenBank/DDBJ databases">
        <authorList>
            <person name="Iha C."/>
        </authorList>
    </citation>
    <scope>NUCLEOTIDE SEQUENCE</scope>
</reference>
<feature type="coiled-coil region" evidence="4">
    <location>
        <begin position="804"/>
        <end position="1145"/>
    </location>
</feature>
<feature type="coiled-coil region" evidence="4">
    <location>
        <begin position="32"/>
        <end position="59"/>
    </location>
</feature>
<evidence type="ECO:0000313" key="7">
    <source>
        <dbReference type="EMBL" id="CAD7702777.1"/>
    </source>
</evidence>
<dbReference type="Pfam" id="PF25785">
    <property type="entry name" value="TPR"/>
    <property type="match status" value="1"/>
</dbReference>
<organism evidence="7 8">
    <name type="scientific">Ostreobium quekettii</name>
    <dbReference type="NCBI Taxonomy" id="121088"/>
    <lineage>
        <taxon>Eukaryota</taxon>
        <taxon>Viridiplantae</taxon>
        <taxon>Chlorophyta</taxon>
        <taxon>core chlorophytes</taxon>
        <taxon>Ulvophyceae</taxon>
        <taxon>TCBD clade</taxon>
        <taxon>Bryopsidales</taxon>
        <taxon>Ostreobineae</taxon>
        <taxon>Ostreobiaceae</taxon>
        <taxon>Ostreobium</taxon>
    </lineage>
</organism>
<evidence type="ECO:0000256" key="2">
    <source>
        <dbReference type="ARBA" id="ARBA00023054"/>
    </source>
</evidence>
<sequence>MEADDGDEEREVRREAAYQAIEAAHVAVQQECRRLDGLVDELEGDRKRLEEHLKGEIQAKWAFEHEGRLAELRLNRDMEELGSRQEAKKLHEDLHRAQESLKASALIAAQQASRLQVASRSTATLEGRVAELEMTLHEREMHVGILSAESMALKERLATVNSRLEEATAPQPPRRGLSSELAKLQEELKEAQGHSAHELQAWYAQRVRRLEAELRDSLMGRETEHEHWEEQARVYRREVEVAKESKMLAEEGTKEWMERCSGLEALVKDLTAKLEASVAAPSEPSEPMEDRTDVEPEVEIPSGLLQVDKSMMEAVQKGCLDNNELFARYVEAVDAYNKEHELRTQGSRCLQHLFDKLEQKSESIAALEHRVQLATSTSKQTEKAYLALEQEKQVLVERLEEEKDLLRFEKNKQTVQAHSAEDLSLQVRTLLQEVERLKAHSASALPGLTPSSTASLYGQRGPDKRRDAISKSFVAVHDLEEMQQQNRHLRDALRAVALEAEQNQVRLVDSHKQERVRDAEQWAAEMDRLKADVASTATKLAEVTQQRDFYFLAASEGRVPTQGQNADAGSSGTQTLPGARQEHIEKLNAEVAQLKSELAKAKDAQALVAASRDAVKQMQHRLAQSQSESGKVRAKLETSTLELGRLDFEHKALIRECETAKERISIQRRLVNELIKSACTAEEKTEEATAIVQGLTSTVSTLEHENAMLKTTESKCMAELKNVMDSQKQLLSKVLDAELRCNSLREELDGVNCKYAVLLAESSGFEKPLAQALGHLNVYAERIAEETGKLKMDLSEKDASVKAMKEAQEKVAASEARVSELEGLLAKKGSEAADECTERHQPSASHLEAELETTREALRVAKDTAEQAEQSVNRCKAQMESTERQAREAQAESTKSLEAKDAMLTRLQDELHSARREIERLQIDVQGFEEQTQHVDDLQKHIAKLESEMSLNDSQQTRHQLETQVTSLRNELASTQASLEEAKMASSRYQEELQRAQEEALAAVNARKQYESALGNLPGSGPQDAKAEDDWPGVVDFLRKEKDKAIEQLAAVEDELSVKKVALEQSEKEVADLRMRLQQQADLGVQMALTQEEHAKTVQELKQLSELSAQTVTLRQELVSMRKNYDEVQEQKGAVEAEAATLQGKVGDLQAMVLSQADSLSSMSKQVEAKDAGMQKLQAQVSDLQSAAMQLSQLQKKYLSMTEEVQAMRQGLQREQGGRQELQTSLAQKTAEVESLQKELNAVKATVRDLQARKPELQTSSVRADAVPAGAPKITVPDTKNVSQGMSSLQARQAMAGRMGLQAARPPFSRKRSIGEVTPVGRSSLGSFPSGSSEEGSFGRRSSSGSHEHTKRVAAQFREKALDRIRLQGGVKFRTSGSQEGVEGLPDRSHGLGGGVGSWPGSVEGTASPQPKRVVASTPFMPAASGDGAQASDRFTDGGEYSPFDREYGIEPGRDQEEMGASGQDFSTDQDEGSASEPEQEGQGRERSRGRHNPIKWQPTPRLPRYRGRGGRGRGPPKGE</sequence>
<feature type="region of interest" description="Disordered" evidence="5">
    <location>
        <begin position="1300"/>
        <end position="1352"/>
    </location>
</feature>
<evidence type="ECO:0000313" key="8">
    <source>
        <dbReference type="Proteomes" id="UP000708148"/>
    </source>
</evidence>
<protein>
    <recommendedName>
        <fullName evidence="6">NUA/TPR/MLP1-2-like domain-containing protein</fullName>
    </recommendedName>
</protein>
<feature type="compositionally biased region" description="Basic and acidic residues" evidence="5">
    <location>
        <begin position="1443"/>
        <end position="1457"/>
    </location>
</feature>
<gene>
    <name evidence="7" type="ORF">OSTQU699_LOCUS8134</name>
</gene>
<feature type="coiled-coil region" evidence="4">
    <location>
        <begin position="350"/>
        <end position="440"/>
    </location>
</feature>
<feature type="domain" description="NUA/TPR/MLP1-2-like" evidence="6">
    <location>
        <begin position="405"/>
        <end position="503"/>
    </location>
</feature>
<dbReference type="GO" id="GO:0005643">
    <property type="term" value="C:nuclear pore"/>
    <property type="evidence" value="ECO:0007669"/>
    <property type="project" value="TreeGrafter"/>
</dbReference>
<dbReference type="InterPro" id="IPR057974">
    <property type="entry name" value="NUA/TPR/MLP1-2-like_dom"/>
</dbReference>
<feature type="coiled-coil region" evidence="4">
    <location>
        <begin position="1174"/>
        <end position="1253"/>
    </location>
</feature>
<accession>A0A8S1J9Q8</accession>
<evidence type="ECO:0000259" key="6">
    <source>
        <dbReference type="Pfam" id="PF25785"/>
    </source>
</evidence>
<dbReference type="GO" id="GO:0017056">
    <property type="term" value="F:structural constituent of nuclear pore"/>
    <property type="evidence" value="ECO:0007669"/>
    <property type="project" value="TreeGrafter"/>
</dbReference>
<feature type="compositionally biased region" description="Acidic residues" evidence="5">
    <location>
        <begin position="1468"/>
        <end position="1480"/>
    </location>
</feature>
<dbReference type="EMBL" id="CAJHUC010001944">
    <property type="protein sequence ID" value="CAD7702777.1"/>
    <property type="molecule type" value="Genomic_DNA"/>
</dbReference>
<feature type="region of interest" description="Disordered" evidence="5">
    <location>
        <begin position="1372"/>
        <end position="1520"/>
    </location>
</feature>
<dbReference type="PANTHER" id="PTHR18898">
    <property type="entry name" value="NUCLEOPROTEIN TPR-RELATED"/>
    <property type="match status" value="1"/>
</dbReference>
<evidence type="ECO:0000256" key="4">
    <source>
        <dbReference type="SAM" id="Coils"/>
    </source>
</evidence>
<evidence type="ECO:0000256" key="1">
    <source>
        <dbReference type="ARBA" id="ARBA00004123"/>
    </source>
</evidence>
<evidence type="ECO:0000256" key="5">
    <source>
        <dbReference type="SAM" id="MobiDB-lite"/>
    </source>
</evidence>
<dbReference type="PANTHER" id="PTHR18898:SF2">
    <property type="entry name" value="NUCLEOPROTEIN TPR"/>
    <property type="match status" value="1"/>
</dbReference>
<keyword evidence="2 4" id="KW-0175">Coiled coil</keyword>
<proteinExistence type="predicted"/>
<keyword evidence="3" id="KW-0539">Nucleus</keyword>
<dbReference type="OrthoDB" id="343070at2759"/>
<comment type="subcellular location">
    <subcellularLocation>
        <location evidence="1">Nucleus</location>
    </subcellularLocation>
</comment>